<dbReference type="Pfam" id="PF02585">
    <property type="entry name" value="PIG-L"/>
    <property type="match status" value="1"/>
</dbReference>
<dbReference type="Gene3D" id="3.40.50.10320">
    <property type="entry name" value="LmbE-like"/>
    <property type="match status" value="1"/>
</dbReference>
<accession>A0A2X2VHH5</accession>
<dbReference type="OrthoDB" id="9759749at2"/>
<reference evidence="2 4" key="2">
    <citation type="submission" date="2018-06" db="EMBL/GenBank/DDBJ databases">
        <authorList>
            <consortium name="Pathogen Informatics"/>
            <person name="Doyle S."/>
        </authorList>
    </citation>
    <scope>NUCLEOTIDE SEQUENCE [LARGE SCALE GENOMIC DNA]</scope>
    <source>
        <strain evidence="2 4">NCTC13492</strain>
    </source>
</reference>
<dbReference type="EMBL" id="FNEG01000004">
    <property type="protein sequence ID" value="SDJ09374.1"/>
    <property type="molecule type" value="Genomic_DNA"/>
</dbReference>
<evidence type="ECO:0000313" key="4">
    <source>
        <dbReference type="Proteomes" id="UP000251670"/>
    </source>
</evidence>
<evidence type="ECO:0000313" key="1">
    <source>
        <dbReference type="EMBL" id="SDJ09374.1"/>
    </source>
</evidence>
<dbReference type="InterPro" id="IPR024078">
    <property type="entry name" value="LmbE-like_dom_sf"/>
</dbReference>
<dbReference type="AlphaFoldDB" id="A0A2X2VHH5"/>
<dbReference type="GO" id="GO:0016811">
    <property type="term" value="F:hydrolase activity, acting on carbon-nitrogen (but not peptide) bonds, in linear amides"/>
    <property type="evidence" value="ECO:0007669"/>
    <property type="project" value="TreeGrafter"/>
</dbReference>
<dbReference type="InterPro" id="IPR003737">
    <property type="entry name" value="GlcNAc_PI_deacetylase-related"/>
</dbReference>
<dbReference type="EMBL" id="UAWB01000002">
    <property type="protein sequence ID" value="SQB27854.1"/>
    <property type="molecule type" value="Genomic_DNA"/>
</dbReference>
<dbReference type="RefSeq" id="WP_089736901.1">
    <property type="nucleotide sequence ID" value="NZ_FNEG01000004.1"/>
</dbReference>
<dbReference type="SUPFAM" id="SSF52317">
    <property type="entry name" value="Class I glutamine amidotransferase-like"/>
    <property type="match status" value="1"/>
</dbReference>
<proteinExistence type="predicted"/>
<dbReference type="Proteomes" id="UP000199426">
    <property type="component" value="Unassembled WGS sequence"/>
</dbReference>
<evidence type="ECO:0000313" key="2">
    <source>
        <dbReference type="EMBL" id="SQB27854.1"/>
    </source>
</evidence>
<dbReference type="Proteomes" id="UP000251670">
    <property type="component" value="Unassembled WGS sequence"/>
</dbReference>
<gene>
    <name evidence="2" type="ORF">NCTC13492_01437</name>
    <name evidence="1" type="ORF">SAMN05421542_2618</name>
</gene>
<keyword evidence="3" id="KW-1185">Reference proteome</keyword>
<name>A0A2X2VHH5_CHRJE</name>
<dbReference type="SUPFAM" id="SSF102588">
    <property type="entry name" value="LmbE-like"/>
    <property type="match status" value="1"/>
</dbReference>
<dbReference type="STRING" id="445960.SAMN05421542_2618"/>
<dbReference type="InterPro" id="IPR029062">
    <property type="entry name" value="Class_I_gatase-like"/>
</dbReference>
<sequence>MFKKVSTVFILGFYTVFCSAQQVRPSKSSEIYRELKTLKQLPKVLYLAAHPDDENTGLLSWLINDQNVETGYLSLTRGDGGQNLLGTEQGAALGLIRTHELLEARKLDGAQQFFTRAIDFGFSKNTTDTFKQWNADSITADVVWVIRKFRPDVIICRFPPTAAAGHGQHAASAVVAEKAFKLAGDKTAFPDQLKYVNVWQPKRVLWNTFRFGGVNTTAENQLKVTVGQYDAQLGMGYGELAGLSRSLHKSQGAGTQSVAGIRTEYFSHVIGEPAKTTLFDGVVKTWTSQGNADIDQSLDKIISAFNFNNPDRSLPALLALRKKVVALQDTDLKRDKIKSLDNIILSCAGFMGEVVTNQAEAVAGDHYNFRLNLISRTSDPVVIENIKWLSETQSFNRKLSKDSLITIQHDIQIPADAALTEPYWLAKSPVNAATFSVPNDTLVGFPEAESPLNVWVGLKIGSENFQVNLPLSFKKLDPVRGDVVEALRIVPALELKFTQPLYWAKENEDLHLSLNVKVNSSKKFSNGKVNLMYNGERLGGADLSSLNGKDTTINYVIPKTKLAAIQSSRLQLDANFVADGVIYNKKQILIQYPHLPSLQYFAPATATVMKGDIQTKVKKVGYIEGAGDFIPDFLRIAGIQVDVLKDEDFYGKIDESGGNGSQNKLSQYDAIVLGVRANNTEKKLGRWMPFLWSYAKSGGNLVMQYNTNQDTTVDQLGMYNFSIANKRVTEENAAVKFLNPNHKLLNFPNKITGDDFKGWVQERGAYFPAQWDAAYEPLFEMHDTDEEPLQGSTLYAKYGKGNFIYTPLAFFRQLPAGNVGAARLFFNFLSAQKNE</sequence>
<protein>
    <submittedName>
        <fullName evidence="1">N-acetylglucosaminyl deacetylase, LmbE family</fullName>
    </submittedName>
    <submittedName>
        <fullName evidence="2">Uncharacterized proteins, LmbE homologs</fullName>
    </submittedName>
</protein>
<dbReference type="PANTHER" id="PTHR12993:SF11">
    <property type="entry name" value="N-ACETYLGLUCOSAMINYL-PHOSPHATIDYLINOSITOL DE-N-ACETYLASE"/>
    <property type="match status" value="1"/>
</dbReference>
<reference evidence="1 3" key="1">
    <citation type="submission" date="2016-10" db="EMBL/GenBank/DDBJ databases">
        <authorList>
            <person name="Varghese N."/>
            <person name="Submissions S."/>
        </authorList>
    </citation>
    <scope>NUCLEOTIDE SEQUENCE [LARGE SCALE GENOMIC DNA]</scope>
    <source>
        <strain evidence="1 3">DSM 19299</strain>
    </source>
</reference>
<evidence type="ECO:0000313" key="3">
    <source>
        <dbReference type="Proteomes" id="UP000199426"/>
    </source>
</evidence>
<dbReference type="PANTHER" id="PTHR12993">
    <property type="entry name" value="N-ACETYLGLUCOSAMINYL-PHOSPHATIDYLINOSITOL DE-N-ACETYLASE-RELATED"/>
    <property type="match status" value="1"/>
</dbReference>
<organism evidence="2 4">
    <name type="scientific">Chryseobacterium jejuense</name>
    <dbReference type="NCBI Taxonomy" id="445960"/>
    <lineage>
        <taxon>Bacteria</taxon>
        <taxon>Pseudomonadati</taxon>
        <taxon>Bacteroidota</taxon>
        <taxon>Flavobacteriia</taxon>
        <taxon>Flavobacteriales</taxon>
        <taxon>Weeksellaceae</taxon>
        <taxon>Chryseobacterium group</taxon>
        <taxon>Chryseobacterium</taxon>
    </lineage>
</organism>